<organism evidence="7">
    <name type="scientific">marine metagenome</name>
    <dbReference type="NCBI Taxonomy" id="408172"/>
    <lineage>
        <taxon>unclassified sequences</taxon>
        <taxon>metagenomes</taxon>
        <taxon>ecological metagenomes</taxon>
    </lineage>
</organism>
<gene>
    <name evidence="7" type="ORF">METZ01_LOCUS445206</name>
</gene>
<feature type="domain" description="FTP" evidence="6">
    <location>
        <begin position="77"/>
        <end position="112"/>
    </location>
</feature>
<dbReference type="AlphaFoldDB" id="A0A382ZA42"/>
<keyword evidence="3" id="KW-0378">Hydrolase</keyword>
<dbReference type="GO" id="GO:0046872">
    <property type="term" value="F:metal ion binding"/>
    <property type="evidence" value="ECO:0007669"/>
    <property type="project" value="UniProtKB-KW"/>
</dbReference>
<name>A0A382ZA42_9ZZZZ</name>
<keyword evidence="4" id="KW-0862">Zinc</keyword>
<keyword evidence="1" id="KW-0645">Protease</keyword>
<dbReference type="Pfam" id="PF07504">
    <property type="entry name" value="FTP"/>
    <property type="match status" value="1"/>
</dbReference>
<proteinExistence type="predicted"/>
<reference evidence="7" key="1">
    <citation type="submission" date="2018-05" db="EMBL/GenBank/DDBJ databases">
        <authorList>
            <person name="Lanie J.A."/>
            <person name="Ng W.-L."/>
            <person name="Kazmierczak K.M."/>
            <person name="Andrzejewski T.M."/>
            <person name="Davidsen T.M."/>
            <person name="Wayne K.J."/>
            <person name="Tettelin H."/>
            <person name="Glass J.I."/>
            <person name="Rusch D."/>
            <person name="Podicherti R."/>
            <person name="Tsui H.-C.T."/>
            <person name="Winkler M.E."/>
        </authorList>
    </citation>
    <scope>NUCLEOTIDE SEQUENCE</scope>
</reference>
<dbReference type="GO" id="GO:0006508">
    <property type="term" value="P:proteolysis"/>
    <property type="evidence" value="ECO:0007669"/>
    <property type="project" value="UniProtKB-KW"/>
</dbReference>
<evidence type="ECO:0000259" key="6">
    <source>
        <dbReference type="Pfam" id="PF07504"/>
    </source>
</evidence>
<feature type="non-terminal residue" evidence="7">
    <location>
        <position position="237"/>
    </location>
</feature>
<sequence>MYKLWTIILVLGMSFSAVTVETRAGRDLVYFSSGELHHLVGEPESSVRSYLESIRDKLGHENAHKFPLDYYKYGKYGTRHFSFQQTYNGIPVFGRYIRVHIQGGVITSLSSNIDDIDLSVVPIITESGAMDIIRPTYISTSTYLKYQNLQIYIHNSIPHLIHSIDAVSFEDAWRYMVDAHTGKIVDRFSLIYEEGPVIGSGINLLSETVDTLYVYEGSSFTSIGQDLVTPYLLCEEY</sequence>
<evidence type="ECO:0000256" key="5">
    <source>
        <dbReference type="ARBA" id="ARBA00023049"/>
    </source>
</evidence>
<evidence type="ECO:0000313" key="7">
    <source>
        <dbReference type="EMBL" id="SVD92352.1"/>
    </source>
</evidence>
<dbReference type="Gene3D" id="3.10.450.490">
    <property type="match status" value="1"/>
</dbReference>
<protein>
    <recommendedName>
        <fullName evidence="6">FTP domain-containing protein</fullName>
    </recommendedName>
</protein>
<keyword evidence="2" id="KW-0479">Metal-binding</keyword>
<evidence type="ECO:0000256" key="1">
    <source>
        <dbReference type="ARBA" id="ARBA00022670"/>
    </source>
</evidence>
<dbReference type="GO" id="GO:0008237">
    <property type="term" value="F:metallopeptidase activity"/>
    <property type="evidence" value="ECO:0007669"/>
    <property type="project" value="UniProtKB-KW"/>
</dbReference>
<keyword evidence="5" id="KW-0482">Metalloprotease</keyword>
<evidence type="ECO:0000256" key="3">
    <source>
        <dbReference type="ARBA" id="ARBA00022801"/>
    </source>
</evidence>
<dbReference type="InterPro" id="IPR011096">
    <property type="entry name" value="FTP_domain"/>
</dbReference>
<evidence type="ECO:0000256" key="4">
    <source>
        <dbReference type="ARBA" id="ARBA00022833"/>
    </source>
</evidence>
<evidence type="ECO:0000256" key="2">
    <source>
        <dbReference type="ARBA" id="ARBA00022723"/>
    </source>
</evidence>
<accession>A0A382ZA42</accession>
<dbReference type="EMBL" id="UINC01182246">
    <property type="protein sequence ID" value="SVD92352.1"/>
    <property type="molecule type" value="Genomic_DNA"/>
</dbReference>